<gene>
    <name evidence="1" type="ORF">ARD30_21685</name>
</gene>
<accession>A0A0Q3LYE6</accession>
<proteinExistence type="predicted"/>
<dbReference type="EMBL" id="LMAR01000071">
    <property type="protein sequence ID" value="KQK28441.1"/>
    <property type="molecule type" value="Genomic_DNA"/>
</dbReference>
<comment type="caution">
    <text evidence="1">The sequence shown here is derived from an EMBL/GenBank/DDBJ whole genome shotgun (WGS) entry which is preliminary data.</text>
</comment>
<keyword evidence="2" id="KW-1185">Reference proteome</keyword>
<protein>
    <submittedName>
        <fullName evidence="1">Uncharacterized protein</fullName>
    </submittedName>
</protein>
<name>A0A0Q3LYE6_9HYPH</name>
<dbReference type="RefSeq" id="WP_055730213.1">
    <property type="nucleotide sequence ID" value="NZ_LMAR01000071.1"/>
</dbReference>
<evidence type="ECO:0000313" key="2">
    <source>
        <dbReference type="Proteomes" id="UP000051562"/>
    </source>
</evidence>
<dbReference type="Proteomes" id="UP000051562">
    <property type="component" value="Unassembled WGS sequence"/>
</dbReference>
<evidence type="ECO:0000313" key="1">
    <source>
        <dbReference type="EMBL" id="KQK28441.1"/>
    </source>
</evidence>
<reference evidence="1 2" key="1">
    <citation type="submission" date="2015-10" db="EMBL/GenBank/DDBJ databases">
        <title>Draft genome of Bosea thiooxidans.</title>
        <authorList>
            <person name="Wang X."/>
        </authorList>
    </citation>
    <scope>NUCLEOTIDE SEQUENCE [LARGE SCALE GENOMIC DNA]</scope>
    <source>
        <strain evidence="1 2">CGMCC 9174</strain>
    </source>
</reference>
<organism evidence="1 2">
    <name type="scientific">Bosea thiooxidans</name>
    <dbReference type="NCBI Taxonomy" id="53254"/>
    <lineage>
        <taxon>Bacteria</taxon>
        <taxon>Pseudomonadati</taxon>
        <taxon>Pseudomonadota</taxon>
        <taxon>Alphaproteobacteria</taxon>
        <taxon>Hyphomicrobiales</taxon>
        <taxon>Boseaceae</taxon>
        <taxon>Bosea</taxon>
    </lineage>
</organism>
<dbReference type="AlphaFoldDB" id="A0A0Q3LYE6"/>
<sequence>MKQRACEEYYQRKPAEEMGAMFRDQIEGSDGQKPGESELERRGSALLILAVGVVYIVFHEVASALETIEGRSCLRGSSWGPDLASHGSL</sequence>